<comment type="caution">
    <text evidence="7">The sequence shown here is derived from an EMBL/GenBank/DDBJ whole genome shotgun (WGS) entry which is preliminary data.</text>
</comment>
<protein>
    <recommendedName>
        <fullName evidence="6">O-antigen ligase-related domain-containing protein</fullName>
    </recommendedName>
</protein>
<reference evidence="7" key="1">
    <citation type="journal article" date="2014" name="Front. Microbiol.">
        <title>High frequency of phylogenetically diverse reductive dehalogenase-homologous genes in deep subseafloor sedimentary metagenomes.</title>
        <authorList>
            <person name="Kawai M."/>
            <person name="Futagami T."/>
            <person name="Toyoda A."/>
            <person name="Takaki Y."/>
            <person name="Nishi S."/>
            <person name="Hori S."/>
            <person name="Arai W."/>
            <person name="Tsubouchi T."/>
            <person name="Morono Y."/>
            <person name="Uchiyama I."/>
            <person name="Ito T."/>
            <person name="Fujiyama A."/>
            <person name="Inagaki F."/>
            <person name="Takami H."/>
        </authorList>
    </citation>
    <scope>NUCLEOTIDE SEQUENCE</scope>
    <source>
        <strain evidence="7">Expedition CK06-06</strain>
    </source>
</reference>
<name>X1AW92_9ZZZZ</name>
<keyword evidence="3 5" id="KW-1133">Transmembrane helix</keyword>
<feature type="transmembrane region" description="Helical" evidence="5">
    <location>
        <begin position="88"/>
        <end position="110"/>
    </location>
</feature>
<feature type="transmembrane region" description="Helical" evidence="5">
    <location>
        <begin position="154"/>
        <end position="170"/>
    </location>
</feature>
<keyword evidence="2 5" id="KW-0812">Transmembrane</keyword>
<dbReference type="GO" id="GO:0016020">
    <property type="term" value="C:membrane"/>
    <property type="evidence" value="ECO:0007669"/>
    <property type="project" value="UniProtKB-SubCell"/>
</dbReference>
<proteinExistence type="predicted"/>
<dbReference type="InterPro" id="IPR051533">
    <property type="entry name" value="WaaL-like"/>
</dbReference>
<dbReference type="InterPro" id="IPR007016">
    <property type="entry name" value="O-antigen_ligase-rel_domated"/>
</dbReference>
<dbReference type="PANTHER" id="PTHR37422">
    <property type="entry name" value="TEICHURONIC ACID BIOSYNTHESIS PROTEIN TUAE"/>
    <property type="match status" value="1"/>
</dbReference>
<evidence type="ECO:0000256" key="2">
    <source>
        <dbReference type="ARBA" id="ARBA00022692"/>
    </source>
</evidence>
<gene>
    <name evidence="7" type="ORF">S01H4_32280</name>
</gene>
<dbReference type="Pfam" id="PF04932">
    <property type="entry name" value="Wzy_C"/>
    <property type="match status" value="1"/>
</dbReference>
<comment type="subcellular location">
    <subcellularLocation>
        <location evidence="1">Membrane</location>
        <topology evidence="1">Multi-pass membrane protein</topology>
    </subcellularLocation>
</comment>
<evidence type="ECO:0000256" key="1">
    <source>
        <dbReference type="ARBA" id="ARBA00004141"/>
    </source>
</evidence>
<evidence type="ECO:0000256" key="5">
    <source>
        <dbReference type="SAM" id="Phobius"/>
    </source>
</evidence>
<evidence type="ECO:0000259" key="6">
    <source>
        <dbReference type="Pfam" id="PF04932"/>
    </source>
</evidence>
<evidence type="ECO:0000256" key="3">
    <source>
        <dbReference type="ARBA" id="ARBA00022989"/>
    </source>
</evidence>
<dbReference type="EMBL" id="BART01016854">
    <property type="protein sequence ID" value="GAG87010.1"/>
    <property type="molecule type" value="Genomic_DNA"/>
</dbReference>
<dbReference type="PANTHER" id="PTHR37422:SF17">
    <property type="entry name" value="O-ANTIGEN LIGASE"/>
    <property type="match status" value="1"/>
</dbReference>
<accession>X1AW92</accession>
<feature type="domain" description="O-antigen ligase-related" evidence="6">
    <location>
        <begin position="22"/>
        <end position="105"/>
    </location>
</feature>
<evidence type="ECO:0000313" key="7">
    <source>
        <dbReference type="EMBL" id="GAG87010.1"/>
    </source>
</evidence>
<feature type="transmembrane region" description="Helical" evidence="5">
    <location>
        <begin position="130"/>
        <end position="148"/>
    </location>
</feature>
<evidence type="ECO:0000256" key="4">
    <source>
        <dbReference type="ARBA" id="ARBA00023136"/>
    </source>
</evidence>
<feature type="non-terminal residue" evidence="7">
    <location>
        <position position="1"/>
    </location>
</feature>
<sequence>IGLFFKGSQIERLLTVLPLLGSEAGESPFWRVEMWKIALIAIKANPIFGIGYGRFDFIQQLVQSQKLQSDLSNPLLIRLVAQGGAHNAYLSIAVGLGIIGLTIYIFILFLGLKFSLSIYRYSSSVILKKVGLWLFLYFILIFITNFFGGGIESIGIYWFLGILSATFNILKRNNTYINQ</sequence>
<keyword evidence="4 5" id="KW-0472">Membrane</keyword>
<organism evidence="7">
    <name type="scientific">marine sediment metagenome</name>
    <dbReference type="NCBI Taxonomy" id="412755"/>
    <lineage>
        <taxon>unclassified sequences</taxon>
        <taxon>metagenomes</taxon>
        <taxon>ecological metagenomes</taxon>
    </lineage>
</organism>
<dbReference type="AlphaFoldDB" id="X1AW92"/>